<name>F4QQ26_9CAUL</name>
<dbReference type="Proteomes" id="UP000006512">
    <property type="component" value="Unassembled WGS sequence"/>
</dbReference>
<gene>
    <name evidence="2" type="ORF">ABI_33310</name>
</gene>
<keyword evidence="3" id="KW-1185">Reference proteome</keyword>
<dbReference type="AlphaFoldDB" id="F4QQ26"/>
<dbReference type="OrthoDB" id="7173431at2"/>
<sequence>MSEDALKALLQAEVPAQVPGMPPVRDIAFVIAVMEKVERRRFVENLAWWLCGGCAVTLVMGLIMPYVTPAIITLGGALVPVVIILSVVGMIALGAWYLRPALRDFGIQI</sequence>
<evidence type="ECO:0000256" key="1">
    <source>
        <dbReference type="SAM" id="Phobius"/>
    </source>
</evidence>
<keyword evidence="1" id="KW-0472">Membrane</keyword>
<evidence type="ECO:0000313" key="3">
    <source>
        <dbReference type="Proteomes" id="UP000006512"/>
    </source>
</evidence>
<keyword evidence="1" id="KW-0812">Transmembrane</keyword>
<evidence type="ECO:0000313" key="2">
    <source>
        <dbReference type="EMBL" id="EGF90313.1"/>
    </source>
</evidence>
<dbReference type="RefSeq" id="WP_006274113.1">
    <property type="nucleotide sequence ID" value="NZ_GL883079.1"/>
</dbReference>
<dbReference type="STRING" id="715226.ABI_33310"/>
<proteinExistence type="predicted"/>
<keyword evidence="1" id="KW-1133">Transmembrane helix</keyword>
<reference evidence="3" key="1">
    <citation type="submission" date="2011-03" db="EMBL/GenBank/DDBJ databases">
        <title>Draft genome sequence of Brevundimonas diminuta.</title>
        <authorList>
            <person name="Brown P.J.B."/>
            <person name="Buechlein A."/>
            <person name="Hemmerich C."/>
            <person name="Brun Y.V."/>
        </authorList>
    </citation>
    <scope>NUCLEOTIDE SEQUENCE [LARGE SCALE GENOMIC DNA]</scope>
    <source>
        <strain evidence="3">C19</strain>
    </source>
</reference>
<feature type="transmembrane region" description="Helical" evidence="1">
    <location>
        <begin position="46"/>
        <end position="64"/>
    </location>
</feature>
<dbReference type="HOGENOM" id="CLU_2178382_0_0_5"/>
<protein>
    <submittedName>
        <fullName evidence="2">Uncharacterized protein</fullName>
    </submittedName>
</protein>
<feature type="transmembrane region" description="Helical" evidence="1">
    <location>
        <begin position="70"/>
        <end position="98"/>
    </location>
</feature>
<accession>F4QQ26</accession>
<organism evidence="2 3">
    <name type="scientific">Asticcacaulis biprosthecium C19</name>
    <dbReference type="NCBI Taxonomy" id="715226"/>
    <lineage>
        <taxon>Bacteria</taxon>
        <taxon>Pseudomonadati</taxon>
        <taxon>Pseudomonadota</taxon>
        <taxon>Alphaproteobacteria</taxon>
        <taxon>Caulobacterales</taxon>
        <taxon>Caulobacteraceae</taxon>
        <taxon>Asticcacaulis</taxon>
    </lineage>
</organism>
<dbReference type="EMBL" id="GL883079">
    <property type="protein sequence ID" value="EGF90313.1"/>
    <property type="molecule type" value="Genomic_DNA"/>
</dbReference>